<feature type="transmembrane region" description="Helical" evidence="2">
    <location>
        <begin position="311"/>
        <end position="331"/>
    </location>
</feature>
<evidence type="ECO:0000256" key="1">
    <source>
        <dbReference type="SAM" id="MobiDB-lite"/>
    </source>
</evidence>
<dbReference type="Pfam" id="PF11911">
    <property type="entry name" value="DUF3429"/>
    <property type="match status" value="1"/>
</dbReference>
<sequence length="446" mass="50030">MSWELDELLQVQVGHQVQAIGLRGSSRTNSYQINTMFRSAAARTLVKSLAKAPSARSSYTATSVKLRNVTPLYHLNSKRPQNHLTLSRPTTTSLLYATKSEPPYDEIDVQAEKEYAQRKIEPHPQEVSTQSTIRPVFEGSRKQEDDVMMGGIKGDLRTIINTFGLKEVPKEPLYFGIAGVIPYVITSLSTVFLSDEINRSHTAGQGLLFSPETAHQILDFITPVQIGYGAVIISSLGAVHWGLEYAGYGGFHSYRRYMYGALAPALAWPTMFLPTEPALITQFAAFTFMYLADARATVRGWFPSWYSTYRFVLTFFVGASILVSLIGRGRIVDSETQLKRPADYVRNMAEPDPREIKKQQDLAKNESKFKQTKREEAKQDKDKSGEKAGKDSESKDDEKGDDKKEEKGDDKKEKGDDKKEEKGDDKKDEKGGEKGGDKQDDKEQKN</sequence>
<dbReference type="PANTHER" id="PTHR15887">
    <property type="entry name" value="TRANSMEMBRANE PROTEIN 69"/>
    <property type="match status" value="1"/>
</dbReference>
<dbReference type="AlphaFoldDB" id="A0A2T3B9V3"/>
<dbReference type="InParanoid" id="A0A2T3B9V3"/>
<feature type="transmembrane region" description="Helical" evidence="2">
    <location>
        <begin position="265"/>
        <end position="291"/>
    </location>
</feature>
<keyword evidence="4" id="KW-1185">Reference proteome</keyword>
<keyword evidence="2" id="KW-0812">Transmembrane</keyword>
<evidence type="ECO:0000313" key="4">
    <source>
        <dbReference type="Proteomes" id="UP000241818"/>
    </source>
</evidence>
<dbReference type="STRING" id="857342.A0A2T3B9V3"/>
<proteinExistence type="predicted"/>
<dbReference type="InterPro" id="IPR021836">
    <property type="entry name" value="DUF3429"/>
</dbReference>
<feature type="transmembrane region" description="Helical" evidence="2">
    <location>
        <begin position="173"/>
        <end position="193"/>
    </location>
</feature>
<keyword evidence="2" id="KW-0472">Membrane</keyword>
<feature type="region of interest" description="Disordered" evidence="1">
    <location>
        <begin position="343"/>
        <end position="446"/>
    </location>
</feature>
<evidence type="ECO:0000256" key="2">
    <source>
        <dbReference type="SAM" id="Phobius"/>
    </source>
</evidence>
<dbReference type="OrthoDB" id="194289at2759"/>
<dbReference type="GeneID" id="36576650"/>
<dbReference type="PANTHER" id="PTHR15887:SF1">
    <property type="entry name" value="TRANSMEMBRANE PROTEIN 69"/>
    <property type="match status" value="1"/>
</dbReference>
<evidence type="ECO:0000313" key="3">
    <source>
        <dbReference type="EMBL" id="PSS25068.1"/>
    </source>
</evidence>
<dbReference type="EMBL" id="KZ679007">
    <property type="protein sequence ID" value="PSS25068.1"/>
    <property type="molecule type" value="Genomic_DNA"/>
</dbReference>
<protein>
    <recommendedName>
        <fullName evidence="5">Mitochondrial inner membrane protein 1</fullName>
    </recommendedName>
</protein>
<keyword evidence="2" id="KW-1133">Transmembrane helix</keyword>
<accession>A0A2T3B9V3</accession>
<evidence type="ECO:0008006" key="5">
    <source>
        <dbReference type="Google" id="ProtNLM"/>
    </source>
</evidence>
<gene>
    <name evidence="3" type="ORF">M430DRAFT_55895</name>
</gene>
<reference evidence="3 4" key="1">
    <citation type="journal article" date="2018" name="New Phytol.">
        <title>Comparative genomics and transcriptomics depict ericoid mycorrhizal fungi as versatile saprotrophs and plant mutualists.</title>
        <authorList>
            <person name="Martino E."/>
            <person name="Morin E."/>
            <person name="Grelet G.A."/>
            <person name="Kuo A."/>
            <person name="Kohler A."/>
            <person name="Daghino S."/>
            <person name="Barry K.W."/>
            <person name="Cichocki N."/>
            <person name="Clum A."/>
            <person name="Dockter R.B."/>
            <person name="Hainaut M."/>
            <person name="Kuo R.C."/>
            <person name="LaButti K."/>
            <person name="Lindahl B.D."/>
            <person name="Lindquist E.A."/>
            <person name="Lipzen A."/>
            <person name="Khouja H.R."/>
            <person name="Magnuson J."/>
            <person name="Murat C."/>
            <person name="Ohm R.A."/>
            <person name="Singer S.W."/>
            <person name="Spatafora J.W."/>
            <person name="Wang M."/>
            <person name="Veneault-Fourrey C."/>
            <person name="Henrissat B."/>
            <person name="Grigoriev I.V."/>
            <person name="Martin F.M."/>
            <person name="Perotto S."/>
        </authorList>
    </citation>
    <scope>NUCLEOTIDE SEQUENCE [LARGE SCALE GENOMIC DNA]</scope>
    <source>
        <strain evidence="3 4">ATCC 22711</strain>
    </source>
</reference>
<dbReference type="Proteomes" id="UP000241818">
    <property type="component" value="Unassembled WGS sequence"/>
</dbReference>
<organism evidence="3 4">
    <name type="scientific">Amorphotheca resinae ATCC 22711</name>
    <dbReference type="NCBI Taxonomy" id="857342"/>
    <lineage>
        <taxon>Eukaryota</taxon>
        <taxon>Fungi</taxon>
        <taxon>Dikarya</taxon>
        <taxon>Ascomycota</taxon>
        <taxon>Pezizomycotina</taxon>
        <taxon>Leotiomycetes</taxon>
        <taxon>Helotiales</taxon>
        <taxon>Amorphothecaceae</taxon>
        <taxon>Amorphotheca</taxon>
    </lineage>
</organism>
<dbReference type="RefSeq" id="XP_024723667.1">
    <property type="nucleotide sequence ID" value="XM_024868569.1"/>
</dbReference>
<name>A0A2T3B9V3_AMORE</name>